<keyword evidence="18" id="KW-0511">Multifunctional enzyme</keyword>
<evidence type="ECO:0000256" key="1">
    <source>
        <dbReference type="ARBA" id="ARBA00001936"/>
    </source>
</evidence>
<dbReference type="InterPro" id="IPR033651">
    <property type="entry name" value="PaeLigD_Pol-like"/>
</dbReference>
<dbReference type="CDD" id="cd04862">
    <property type="entry name" value="PaeLigD_Pol_like"/>
    <property type="match status" value="1"/>
</dbReference>
<dbReference type="NCBIfam" id="TIGR02776">
    <property type="entry name" value="NHEJ_ligase_prk"/>
    <property type="match status" value="1"/>
</dbReference>
<organism evidence="23 24">
    <name type="scientific">Methyloceanibacter caenitepidi</name>
    <dbReference type="NCBI Taxonomy" id="1384459"/>
    <lineage>
        <taxon>Bacteria</taxon>
        <taxon>Pseudomonadati</taxon>
        <taxon>Pseudomonadota</taxon>
        <taxon>Alphaproteobacteria</taxon>
        <taxon>Hyphomicrobiales</taxon>
        <taxon>Hyphomicrobiaceae</taxon>
        <taxon>Methyloceanibacter</taxon>
    </lineage>
</organism>
<evidence type="ECO:0000313" key="24">
    <source>
        <dbReference type="Proteomes" id="UP000031643"/>
    </source>
</evidence>
<keyword evidence="16" id="KW-0234">DNA repair</keyword>
<protein>
    <recommendedName>
        <fullName evidence="2">DNA ligase (ATP)</fullName>
        <ecNumber evidence="2">6.5.1.1</ecNumber>
    </recommendedName>
    <alternativeName>
        <fullName evidence="19">NHEJ DNA polymerase</fullName>
    </alternativeName>
</protein>
<feature type="compositionally biased region" description="Acidic residues" evidence="21">
    <location>
        <begin position="527"/>
        <end position="538"/>
    </location>
</feature>
<evidence type="ECO:0000256" key="12">
    <source>
        <dbReference type="ARBA" id="ARBA00022840"/>
    </source>
</evidence>
<evidence type="ECO:0000256" key="19">
    <source>
        <dbReference type="ARBA" id="ARBA00029943"/>
    </source>
</evidence>
<reference evidence="23 24" key="1">
    <citation type="submission" date="2014-09" db="EMBL/GenBank/DDBJ databases">
        <title>Genome sequencing of Methyloceanibacter caenitepidi Gela4.</title>
        <authorList>
            <person name="Takeuchi M."/>
            <person name="Susumu S."/>
            <person name="Kamagata Y."/>
            <person name="Oshima K."/>
            <person name="Hattori M."/>
            <person name="Iwasaki W."/>
        </authorList>
    </citation>
    <scope>NUCLEOTIDE SEQUENCE [LARGE SCALE GENOMIC DNA]</scope>
    <source>
        <strain evidence="23 24">Gela4</strain>
    </source>
</reference>
<sequence>MASRTATLDDYNAKRNFKATPEPKGSVAKPGGNVYVVQKHDARRLHYDLRLELDGVLKSWAVTKGPSLDPADKRLAVRTEDHPVDYGTFEGVIPEGYGAGTVMLWDRGTWEPKGDPHEGLEEGILKFELHGKRLKGGFALVRMKKRKGEKRENWLLVKERDQDADESRDPRKIWTKSVATDRGMAAIAEGGTDEGKRAPKAKKSTAKQSGSSAKKKSGLASVSFTPPQLAKLADQPPKGDAWLHELKYDGYRIQALIKGDEVRLITRNGKDWTDKYPAIADALRTLKVGSAAIDGELVALDDAGVSRFGLLQNAADDPSVHLRYYAFDLLSLNGKDLKSEPLLERKEQLEAILKGASKLIHYSDHIEGSGQAVIEKACALNLEGVVSKKATAPYRSGRGTSWIKSKCIGNDEFVIGGYRKSERRGRPFASLLLGEYEKDKLVYRGRVGTGFNAKTLDMLHRKMEPLQRKTSPFEKLPADARRGAVWVTPKLVAQVSYTERTQDGHLRHPSFLALREDKAAKDVTAVPDEDTSNQDSPDDVSRDKDNNNDDPVEVLGVKLTHPGRVMFPEQGATKREIAEYYVAFKDHVLTYLKDRPLSIVRCPSGRGGKCFFQKHYKTSLPDHFRAVSIEQKDGKTSSYLLIDSPEGLVGAAQIGALELHIWGARADDIERPDRLVFDLDPDDAVPFAAVRDAARELRDVLKAAGLQSFALLTGGKGIHVICPLERRREWPDIKTFARGFALKLAEAAPGTYVAQASKEKRKGKIFIDWMRNQRGATAIAPYSLRARPGAPIATPVSWRELPRIEGAADYTLGNIRSRLAHLKSDPWKGYGAVRQSITNAALEFVRGE</sequence>
<dbReference type="SUPFAM" id="SSF50249">
    <property type="entry name" value="Nucleic acid-binding proteins"/>
    <property type="match status" value="1"/>
</dbReference>
<evidence type="ECO:0000256" key="15">
    <source>
        <dbReference type="ARBA" id="ARBA00023172"/>
    </source>
</evidence>
<dbReference type="EMBL" id="AP014648">
    <property type="protein sequence ID" value="BAQ15624.1"/>
    <property type="molecule type" value="Genomic_DNA"/>
</dbReference>
<evidence type="ECO:0000256" key="17">
    <source>
        <dbReference type="ARBA" id="ARBA00023211"/>
    </source>
</evidence>
<dbReference type="EC" id="6.5.1.1" evidence="2"/>
<dbReference type="InterPro" id="IPR014143">
    <property type="entry name" value="NHEJ_ligase_prk"/>
</dbReference>
<dbReference type="KEGG" id="mcg:GL4_0154"/>
<evidence type="ECO:0000256" key="14">
    <source>
        <dbReference type="ARBA" id="ARBA00023125"/>
    </source>
</evidence>
<dbReference type="Gene3D" id="3.30.1490.70">
    <property type="match status" value="1"/>
</dbReference>
<dbReference type="NCBIfam" id="TIGR02778">
    <property type="entry name" value="ligD_pol"/>
    <property type="match status" value="1"/>
</dbReference>
<feature type="domain" description="ATP-dependent DNA ligase family profile" evidence="22">
    <location>
        <begin position="315"/>
        <end position="406"/>
    </location>
</feature>
<dbReference type="Gene3D" id="3.90.920.10">
    <property type="entry name" value="DNA primase, PRIM domain"/>
    <property type="match status" value="1"/>
</dbReference>
<proteinExistence type="predicted"/>
<feature type="compositionally biased region" description="Low complexity" evidence="21">
    <location>
        <begin position="206"/>
        <end position="221"/>
    </location>
</feature>
<evidence type="ECO:0000256" key="13">
    <source>
        <dbReference type="ARBA" id="ARBA00022932"/>
    </source>
</evidence>
<keyword evidence="3 23" id="KW-0436">Ligase</keyword>
<dbReference type="CDD" id="cd07906">
    <property type="entry name" value="Adenylation_DNA_ligase_LigD_LigC"/>
    <property type="match status" value="1"/>
</dbReference>
<evidence type="ECO:0000256" key="7">
    <source>
        <dbReference type="ARBA" id="ARBA00022723"/>
    </source>
</evidence>
<keyword evidence="13" id="KW-0239">DNA-directed DNA polymerase</keyword>
<gene>
    <name evidence="23" type="ORF">GL4_0154</name>
</gene>
<keyword evidence="4" id="KW-0808">Transferase</keyword>
<evidence type="ECO:0000256" key="20">
    <source>
        <dbReference type="ARBA" id="ARBA00034003"/>
    </source>
</evidence>
<dbReference type="GO" id="GO:0003887">
    <property type="term" value="F:DNA-directed DNA polymerase activity"/>
    <property type="evidence" value="ECO:0007669"/>
    <property type="project" value="UniProtKB-KW"/>
</dbReference>
<keyword evidence="6" id="KW-0540">Nuclease</keyword>
<dbReference type="InterPro" id="IPR014146">
    <property type="entry name" value="LigD_ligase_dom"/>
</dbReference>
<evidence type="ECO:0000256" key="21">
    <source>
        <dbReference type="SAM" id="MobiDB-lite"/>
    </source>
</evidence>
<dbReference type="Pfam" id="PF04679">
    <property type="entry name" value="DNA_ligase_A_C"/>
    <property type="match status" value="1"/>
</dbReference>
<dbReference type="Pfam" id="PF13298">
    <property type="entry name" value="LigD_N"/>
    <property type="match status" value="1"/>
</dbReference>
<dbReference type="InterPro" id="IPR052171">
    <property type="entry name" value="NHEJ_LigD"/>
</dbReference>
<dbReference type="GO" id="GO:0005524">
    <property type="term" value="F:ATP binding"/>
    <property type="evidence" value="ECO:0007669"/>
    <property type="project" value="UniProtKB-KW"/>
</dbReference>
<dbReference type="Pfam" id="PF01068">
    <property type="entry name" value="DNA_ligase_A_M"/>
    <property type="match status" value="1"/>
</dbReference>
<dbReference type="HOGENOM" id="CLU_008325_0_2_5"/>
<keyword evidence="15" id="KW-0233">DNA recombination</keyword>
<keyword evidence="11" id="KW-0269">Exonuclease</keyword>
<evidence type="ECO:0000313" key="23">
    <source>
        <dbReference type="EMBL" id="BAQ15624.1"/>
    </source>
</evidence>
<evidence type="ECO:0000256" key="10">
    <source>
        <dbReference type="ARBA" id="ARBA00022801"/>
    </source>
</evidence>
<evidence type="ECO:0000256" key="3">
    <source>
        <dbReference type="ARBA" id="ARBA00022598"/>
    </source>
</evidence>
<dbReference type="GO" id="GO:0006310">
    <property type="term" value="P:DNA recombination"/>
    <property type="evidence" value="ECO:0007669"/>
    <property type="project" value="UniProtKB-KW"/>
</dbReference>
<evidence type="ECO:0000256" key="5">
    <source>
        <dbReference type="ARBA" id="ARBA00022695"/>
    </source>
</evidence>
<dbReference type="PROSITE" id="PS50160">
    <property type="entry name" value="DNA_LIGASE_A3"/>
    <property type="match status" value="1"/>
</dbReference>
<evidence type="ECO:0000256" key="6">
    <source>
        <dbReference type="ARBA" id="ARBA00022722"/>
    </source>
</evidence>
<dbReference type="NCBIfam" id="NF004628">
    <property type="entry name" value="PRK05972.1"/>
    <property type="match status" value="1"/>
</dbReference>
<dbReference type="Pfam" id="PF21686">
    <property type="entry name" value="LigD_Prim-Pol"/>
    <property type="match status" value="1"/>
</dbReference>
<dbReference type="InterPro" id="IPR012340">
    <property type="entry name" value="NA-bd_OB-fold"/>
</dbReference>
<dbReference type="NCBIfam" id="TIGR02779">
    <property type="entry name" value="NHEJ_ligase_lig"/>
    <property type="match status" value="1"/>
</dbReference>
<evidence type="ECO:0000259" key="22">
    <source>
        <dbReference type="PROSITE" id="PS50160"/>
    </source>
</evidence>
<feature type="region of interest" description="Disordered" evidence="21">
    <location>
        <begin position="1"/>
        <end position="31"/>
    </location>
</feature>
<feature type="region of interest" description="Disordered" evidence="21">
    <location>
        <begin position="184"/>
        <end position="221"/>
    </location>
</feature>
<evidence type="ECO:0000256" key="2">
    <source>
        <dbReference type="ARBA" id="ARBA00012727"/>
    </source>
</evidence>
<keyword evidence="8" id="KW-0547">Nucleotide-binding</keyword>
<dbReference type="GO" id="GO:0046872">
    <property type="term" value="F:metal ion binding"/>
    <property type="evidence" value="ECO:0007669"/>
    <property type="project" value="UniProtKB-KW"/>
</dbReference>
<dbReference type="GO" id="GO:0006281">
    <property type="term" value="P:DNA repair"/>
    <property type="evidence" value="ECO:0007669"/>
    <property type="project" value="UniProtKB-KW"/>
</dbReference>
<dbReference type="GO" id="GO:0003677">
    <property type="term" value="F:DNA binding"/>
    <property type="evidence" value="ECO:0007669"/>
    <property type="project" value="UniProtKB-KW"/>
</dbReference>
<dbReference type="RefSeq" id="WP_045363468.1">
    <property type="nucleotide sequence ID" value="NZ_AP014648.1"/>
</dbReference>
<dbReference type="STRING" id="1384459.GL4_0154"/>
<feature type="region of interest" description="Disordered" evidence="21">
    <location>
        <begin position="523"/>
        <end position="553"/>
    </location>
</feature>
<keyword evidence="17" id="KW-0464">Manganese</keyword>
<dbReference type="AlphaFoldDB" id="A0A0A8K0U2"/>
<evidence type="ECO:0000256" key="8">
    <source>
        <dbReference type="ARBA" id="ARBA00022741"/>
    </source>
</evidence>
<keyword evidence="12" id="KW-0067">ATP-binding</keyword>
<evidence type="ECO:0000256" key="16">
    <source>
        <dbReference type="ARBA" id="ARBA00023204"/>
    </source>
</evidence>
<dbReference type="InterPro" id="IPR014145">
    <property type="entry name" value="LigD_pol_dom"/>
</dbReference>
<keyword evidence="5" id="KW-0548">Nucleotidyltransferase</keyword>
<keyword evidence="9" id="KW-0227">DNA damage</keyword>
<accession>A0A0A8K0U2</accession>
<dbReference type="PANTHER" id="PTHR42705:SF2">
    <property type="entry name" value="BIFUNCTIONAL NON-HOMOLOGOUS END JOINING PROTEIN LIGD"/>
    <property type="match status" value="1"/>
</dbReference>
<evidence type="ECO:0000256" key="18">
    <source>
        <dbReference type="ARBA" id="ARBA00023268"/>
    </source>
</evidence>
<keyword evidence="7" id="KW-0479">Metal-binding</keyword>
<comment type="catalytic activity">
    <reaction evidence="20">
        <text>ATP + (deoxyribonucleotide)n-3'-hydroxyl + 5'-phospho-(deoxyribonucleotide)m = (deoxyribonucleotide)n+m + AMP + diphosphate.</text>
        <dbReference type="EC" id="6.5.1.1"/>
    </reaction>
</comment>
<dbReference type="Gene3D" id="3.30.470.30">
    <property type="entry name" value="DNA ligase/mRNA capping enzyme"/>
    <property type="match status" value="1"/>
</dbReference>
<keyword evidence="14" id="KW-0238">DNA-binding</keyword>
<dbReference type="NCBIfam" id="TIGR02777">
    <property type="entry name" value="LigD_PE_dom"/>
    <property type="match status" value="1"/>
</dbReference>
<dbReference type="InterPro" id="IPR012310">
    <property type="entry name" value="DNA_ligase_ATP-dep_cent"/>
</dbReference>
<dbReference type="Proteomes" id="UP000031643">
    <property type="component" value="Chromosome"/>
</dbReference>
<dbReference type="SUPFAM" id="SSF56091">
    <property type="entry name" value="DNA ligase/mRNA capping enzyme, catalytic domain"/>
    <property type="match status" value="1"/>
</dbReference>
<dbReference type="GO" id="GO:0004527">
    <property type="term" value="F:exonuclease activity"/>
    <property type="evidence" value="ECO:0007669"/>
    <property type="project" value="UniProtKB-KW"/>
</dbReference>
<dbReference type="InterPro" id="IPR014144">
    <property type="entry name" value="LigD_PE_domain"/>
</dbReference>
<evidence type="ECO:0000256" key="4">
    <source>
        <dbReference type="ARBA" id="ARBA00022679"/>
    </source>
</evidence>
<dbReference type="Gene3D" id="2.40.50.140">
    <property type="entry name" value="Nucleic acid-binding proteins"/>
    <property type="match status" value="1"/>
</dbReference>
<keyword evidence="10" id="KW-0378">Hydrolase</keyword>
<dbReference type="OrthoDB" id="9802472at2"/>
<evidence type="ECO:0000256" key="9">
    <source>
        <dbReference type="ARBA" id="ARBA00022763"/>
    </source>
</evidence>
<dbReference type="InterPro" id="IPR012309">
    <property type="entry name" value="DNA_ligase_ATP-dep_C"/>
</dbReference>
<comment type="cofactor">
    <cofactor evidence="1">
        <name>Mn(2+)</name>
        <dbReference type="ChEBI" id="CHEBI:29035"/>
    </cofactor>
</comment>
<name>A0A0A8K0U2_9HYPH</name>
<keyword evidence="24" id="KW-1185">Reference proteome</keyword>
<dbReference type="GO" id="GO:0003910">
    <property type="term" value="F:DNA ligase (ATP) activity"/>
    <property type="evidence" value="ECO:0007669"/>
    <property type="project" value="UniProtKB-EC"/>
</dbReference>
<evidence type="ECO:0000256" key="11">
    <source>
        <dbReference type="ARBA" id="ARBA00022839"/>
    </source>
</evidence>
<dbReference type="PANTHER" id="PTHR42705">
    <property type="entry name" value="BIFUNCTIONAL NON-HOMOLOGOUS END JOINING PROTEIN LIGD"/>
    <property type="match status" value="1"/>
</dbReference>
<dbReference type="CDD" id="cd07971">
    <property type="entry name" value="OBF_DNA_ligase_LigD"/>
    <property type="match status" value="1"/>
</dbReference>